<keyword evidence="1" id="KW-0732">Signal</keyword>
<feature type="signal peptide" evidence="1">
    <location>
        <begin position="1"/>
        <end position="29"/>
    </location>
</feature>
<name>A0A6G9GX69_9ACTN</name>
<evidence type="ECO:0008006" key="4">
    <source>
        <dbReference type="Google" id="ProtNLM"/>
    </source>
</evidence>
<gene>
    <name evidence="2" type="ORF">HA039_10245</name>
</gene>
<proteinExistence type="predicted"/>
<dbReference type="Proteomes" id="UP000501179">
    <property type="component" value="Chromosome"/>
</dbReference>
<dbReference type="KEGG" id="slia:HA039_10245"/>
<feature type="chain" id="PRO_5026019931" description="Secreted protein" evidence="1">
    <location>
        <begin position="30"/>
        <end position="164"/>
    </location>
</feature>
<dbReference type="EMBL" id="CP050177">
    <property type="protein sequence ID" value="QIQ02649.1"/>
    <property type="molecule type" value="Genomic_DNA"/>
</dbReference>
<evidence type="ECO:0000256" key="1">
    <source>
        <dbReference type="SAM" id="SignalP"/>
    </source>
</evidence>
<dbReference type="RefSeq" id="WP_167027013.1">
    <property type="nucleotide sequence ID" value="NZ_CP050177.1"/>
</dbReference>
<protein>
    <recommendedName>
        <fullName evidence="4">Secreted protein</fullName>
    </recommendedName>
</protein>
<accession>A0A6G9GX69</accession>
<keyword evidence="3" id="KW-1185">Reference proteome</keyword>
<evidence type="ECO:0000313" key="2">
    <source>
        <dbReference type="EMBL" id="QIQ02649.1"/>
    </source>
</evidence>
<dbReference type="AlphaFoldDB" id="A0A6G9GX69"/>
<sequence length="164" mass="17011">MRLKRLILTLLGILALVLGSLLTAGPAQAAAPADHRAAGPALTAPPAPAGIGPAFAPAAVPPTISPAVTTTHVAPGGSYTCAYGNFCALAWDPTTASWKVFYLYNCARYALANWNGGGAYWNNQTPSARSTFYGSSGNVLKGPFAPGGGQQNYDWTLVWSIRNC</sequence>
<organism evidence="2 3">
    <name type="scientific">Streptomyces liangshanensis</name>
    <dbReference type="NCBI Taxonomy" id="2717324"/>
    <lineage>
        <taxon>Bacteria</taxon>
        <taxon>Bacillati</taxon>
        <taxon>Actinomycetota</taxon>
        <taxon>Actinomycetes</taxon>
        <taxon>Kitasatosporales</taxon>
        <taxon>Streptomycetaceae</taxon>
        <taxon>Streptomyces</taxon>
    </lineage>
</organism>
<reference evidence="2 3" key="1">
    <citation type="submission" date="2020-03" db="EMBL/GenBank/DDBJ databases">
        <title>A novel species.</title>
        <authorList>
            <person name="Gao J."/>
        </authorList>
    </citation>
    <scope>NUCLEOTIDE SEQUENCE [LARGE SCALE GENOMIC DNA]</scope>
    <source>
        <strain evidence="2 3">QMT-12</strain>
    </source>
</reference>
<evidence type="ECO:0000313" key="3">
    <source>
        <dbReference type="Proteomes" id="UP000501179"/>
    </source>
</evidence>